<dbReference type="Proteomes" id="UP001431783">
    <property type="component" value="Unassembled WGS sequence"/>
</dbReference>
<gene>
    <name evidence="1" type="ORF">WA026_015941</name>
</gene>
<reference evidence="1 2" key="1">
    <citation type="submission" date="2023-03" db="EMBL/GenBank/DDBJ databases">
        <title>Genome insight into feeding habits of ladybird beetles.</title>
        <authorList>
            <person name="Li H.-S."/>
            <person name="Huang Y.-H."/>
            <person name="Pang H."/>
        </authorList>
    </citation>
    <scope>NUCLEOTIDE SEQUENCE [LARGE SCALE GENOMIC DNA]</scope>
    <source>
        <strain evidence="1">SYSU_2023b</strain>
        <tissue evidence="1">Whole body</tissue>
    </source>
</reference>
<evidence type="ECO:0000313" key="2">
    <source>
        <dbReference type="Proteomes" id="UP001431783"/>
    </source>
</evidence>
<evidence type="ECO:0000313" key="1">
    <source>
        <dbReference type="EMBL" id="KAK9876905.1"/>
    </source>
</evidence>
<sequence length="119" mass="13825">MQISFPLWEVYYFLSIEGLLNPFIVMNNWSDGDTDDLQMSACIKSQKLLVENESIVRLLCLFRCCKLVLFLNNKALKTSSSHYQEYTMLLIMGYGLMDCLDNGLTIRKICRVFNIFSET</sequence>
<protein>
    <submittedName>
        <fullName evidence="1">Uncharacterized protein</fullName>
    </submittedName>
</protein>
<comment type="caution">
    <text evidence="1">The sequence shown here is derived from an EMBL/GenBank/DDBJ whole genome shotgun (WGS) entry which is preliminary data.</text>
</comment>
<dbReference type="AlphaFoldDB" id="A0AAW1UA51"/>
<proteinExistence type="predicted"/>
<name>A0AAW1UA51_9CUCU</name>
<keyword evidence="2" id="KW-1185">Reference proteome</keyword>
<dbReference type="EMBL" id="JARQZJ010000039">
    <property type="protein sequence ID" value="KAK9876905.1"/>
    <property type="molecule type" value="Genomic_DNA"/>
</dbReference>
<accession>A0AAW1UA51</accession>
<organism evidence="1 2">
    <name type="scientific">Henosepilachna vigintioctopunctata</name>
    <dbReference type="NCBI Taxonomy" id="420089"/>
    <lineage>
        <taxon>Eukaryota</taxon>
        <taxon>Metazoa</taxon>
        <taxon>Ecdysozoa</taxon>
        <taxon>Arthropoda</taxon>
        <taxon>Hexapoda</taxon>
        <taxon>Insecta</taxon>
        <taxon>Pterygota</taxon>
        <taxon>Neoptera</taxon>
        <taxon>Endopterygota</taxon>
        <taxon>Coleoptera</taxon>
        <taxon>Polyphaga</taxon>
        <taxon>Cucujiformia</taxon>
        <taxon>Coccinelloidea</taxon>
        <taxon>Coccinellidae</taxon>
        <taxon>Epilachninae</taxon>
        <taxon>Epilachnini</taxon>
        <taxon>Henosepilachna</taxon>
    </lineage>
</organism>